<evidence type="ECO:0000313" key="5">
    <source>
        <dbReference type="Proteomes" id="UP000194816"/>
    </source>
</evidence>
<gene>
    <name evidence="4" type="ORF">BK716_16710</name>
</gene>
<dbReference type="Proteomes" id="UP000194816">
    <property type="component" value="Unassembled WGS sequence"/>
</dbReference>
<proteinExistence type="predicted"/>
<feature type="transmembrane region" description="Helical" evidence="3">
    <location>
        <begin position="50"/>
        <end position="70"/>
    </location>
</feature>
<dbReference type="AlphaFoldDB" id="A0A9X6QQ28"/>
<accession>A0A9X6QQ28</accession>
<dbReference type="EMBL" id="MOOK01000139">
    <property type="protein sequence ID" value="OUB49576.1"/>
    <property type="molecule type" value="Genomic_DNA"/>
</dbReference>
<evidence type="ECO:0000256" key="1">
    <source>
        <dbReference type="ARBA" id="ARBA00022729"/>
    </source>
</evidence>
<keyword evidence="3" id="KW-0812">Transmembrane</keyword>
<keyword evidence="3" id="KW-0472">Membrane</keyword>
<keyword evidence="2" id="KW-0175">Coiled coil</keyword>
<feature type="coiled-coil region" evidence="2">
    <location>
        <begin position="123"/>
        <end position="150"/>
    </location>
</feature>
<dbReference type="Gene3D" id="3.30.1450.10">
    <property type="match status" value="1"/>
</dbReference>
<feature type="transmembrane region" description="Helical" evidence="3">
    <location>
        <begin position="82"/>
        <end position="103"/>
    </location>
</feature>
<reference evidence="4 5" key="1">
    <citation type="submission" date="2016-10" db="EMBL/GenBank/DDBJ databases">
        <title>Comparative genomics of Bacillus thuringiensis reveals a path to pathogens against multiple invertebrate hosts.</title>
        <authorList>
            <person name="Zheng J."/>
            <person name="Gao Q."/>
            <person name="Liu H."/>
            <person name="Peng D."/>
            <person name="Ruan L."/>
            <person name="Sun M."/>
        </authorList>
    </citation>
    <scope>NUCLEOTIDE SEQUENCE [LARGE SCALE GENOMIC DNA]</scope>
    <source>
        <strain evidence="4">BGSC 4AU1</strain>
    </source>
</reference>
<feature type="transmembrane region" description="Helical" evidence="3">
    <location>
        <begin position="9"/>
        <end position="30"/>
    </location>
</feature>
<protein>
    <submittedName>
        <fullName evidence="4">Uncharacterized protein</fullName>
    </submittedName>
</protein>
<evidence type="ECO:0000256" key="2">
    <source>
        <dbReference type="SAM" id="Coils"/>
    </source>
</evidence>
<dbReference type="RefSeq" id="WP_088114969.1">
    <property type="nucleotide sequence ID" value="NZ_MOOK01000139.1"/>
</dbReference>
<dbReference type="InterPro" id="IPR037873">
    <property type="entry name" value="BamE-like"/>
</dbReference>
<organism evidence="4 5">
    <name type="scientific">Bacillus thuringiensis subsp. higo</name>
    <dbReference type="NCBI Taxonomy" id="132266"/>
    <lineage>
        <taxon>Bacteria</taxon>
        <taxon>Bacillati</taxon>
        <taxon>Bacillota</taxon>
        <taxon>Bacilli</taxon>
        <taxon>Bacillales</taxon>
        <taxon>Bacillaceae</taxon>
        <taxon>Bacillus</taxon>
        <taxon>Bacillus cereus group</taxon>
    </lineage>
</organism>
<sequence>MNLTRKQSLVTIVAGIILFFIITFFTIFTIVSELKDDHPDILIYSFTKTLVWFFYLFILVTIVTFIVALVKLINKKPIKKTFIVTSLAFLVSISLFFGMALIVPSLQEANATTASKTFSEKEIDRLISDNTRKEKELNDKIKELEEFKGNKNYYDKLKSYNSLKQYMTYDQVVAAFDGDKGNGTSENINNEKNKTFIWDLYTEEVICRFSYDKFTNEYLLTSFLKQKKPDIKKH</sequence>
<evidence type="ECO:0000313" key="4">
    <source>
        <dbReference type="EMBL" id="OUB49576.1"/>
    </source>
</evidence>
<keyword evidence="1" id="KW-0732">Signal</keyword>
<comment type="caution">
    <text evidence="4">The sequence shown here is derived from an EMBL/GenBank/DDBJ whole genome shotgun (WGS) entry which is preliminary data.</text>
</comment>
<evidence type="ECO:0000256" key="3">
    <source>
        <dbReference type="SAM" id="Phobius"/>
    </source>
</evidence>
<name>A0A9X6QQ28_BACUH</name>
<keyword evidence="3" id="KW-1133">Transmembrane helix</keyword>